<dbReference type="InterPro" id="IPR041664">
    <property type="entry name" value="AAA_16"/>
</dbReference>
<dbReference type="Pfam" id="PF13191">
    <property type="entry name" value="AAA_16"/>
    <property type="match status" value="1"/>
</dbReference>
<dbReference type="PROSITE" id="PS50043">
    <property type="entry name" value="HTH_LUXR_2"/>
    <property type="match status" value="1"/>
</dbReference>
<dbReference type="GO" id="GO:0005524">
    <property type="term" value="F:ATP binding"/>
    <property type="evidence" value="ECO:0007669"/>
    <property type="project" value="UniProtKB-KW"/>
</dbReference>
<protein>
    <submittedName>
        <fullName evidence="4">AAA family ATPase</fullName>
    </submittedName>
</protein>
<accession>A0A8J7WR34</accession>
<dbReference type="GO" id="GO:0003677">
    <property type="term" value="F:DNA binding"/>
    <property type="evidence" value="ECO:0007669"/>
    <property type="project" value="InterPro"/>
</dbReference>
<feature type="domain" description="HTH luxR-type" evidence="3">
    <location>
        <begin position="885"/>
        <end position="950"/>
    </location>
</feature>
<sequence>MSTLVRPVAIRVAHGRGPLLAPSPQQIADPPLGRDELLRQARERLRQGPGALLYGPAGIGKSRVLTALAAEAAGAGVRVLRCTPAEAELRLPFVCLIDLLGPIPDETIARLPGGMGTALRAALLRGTVPHSDQDRLKVQLAVLHLLRELSARAPVWLVIDDLQWVDRPTAQVLGFVARRMADLPVRVLAAERAPEGGSPAYTDLVPPDIAEFAVAPLALADLAAVLDRYTGTKLPPATVRQIHRAAGGNPFYALELARALPPDQCALAPGELLPIPSRLRAVLLRRLRELPDPTRSVLLLASTADRPTLTLLGKVDGEADFAHHLAVAERLGVIRVCADGLIQFEHPLVRAAVYADASSKARRAAHADLAAAVVEPVERARHLALAHPAENEQVAATLAEAAASARRRGAPATAAELAALAAQRTPCDEGTLRTERLLAAAEYACDAALRGEARRLAEQVLGHSASPAHRTEARILLLRCAGNSLGGVTPIIAQGLSEVAGDPGLEAKLRCWSARVELVVGHVTAAAAFAREAAELARRAGDPATEISALTTLAHSHGLTGDPAGRAALRQAFELAARNPAAAGGPAGLWEPVRREALYDMQADRLENAERKVVALLDRAGDAIGVEDLCTILITQTDIRVRAGACRDATQSAQRALRLLEDLSDSCGPVLFAAALAETAGGTLERALSYAEAGIAASRADGDQHGLVRNLAVLGRVHLLADEPARALEPLREAEQIERRIGISDPASGNWHADLAEALVAVGETAQAADLVAVVSRQARQLGRRGVLTALERSDALRLAALGNLAEAAARLRAVAEQQGDLPLERVRTLLALAQVERRRRHPGAARDALAEAQRLAEAAGATLWAKKVERERGRLGDPVAQAVGGADNAALTGAERRCAELAAAGATNREIAAALFVSVKTVEATLSRSYRKLGVRSRTQLARMLADAAPAPSARLRAS</sequence>
<evidence type="ECO:0000313" key="5">
    <source>
        <dbReference type="Proteomes" id="UP000677913"/>
    </source>
</evidence>
<keyword evidence="5" id="KW-1185">Reference proteome</keyword>
<dbReference type="InterPro" id="IPR011990">
    <property type="entry name" value="TPR-like_helical_dom_sf"/>
</dbReference>
<evidence type="ECO:0000259" key="3">
    <source>
        <dbReference type="PROSITE" id="PS50043"/>
    </source>
</evidence>
<dbReference type="CDD" id="cd06170">
    <property type="entry name" value="LuxR_C_like"/>
    <property type="match status" value="1"/>
</dbReference>
<name>A0A8J7WR34_9ACTN</name>
<dbReference type="GO" id="GO:0005737">
    <property type="term" value="C:cytoplasm"/>
    <property type="evidence" value="ECO:0007669"/>
    <property type="project" value="TreeGrafter"/>
</dbReference>
<dbReference type="SUPFAM" id="SSF46894">
    <property type="entry name" value="C-terminal effector domain of the bipartite response regulators"/>
    <property type="match status" value="1"/>
</dbReference>
<dbReference type="PRINTS" id="PR00038">
    <property type="entry name" value="HTHLUXR"/>
</dbReference>
<dbReference type="SUPFAM" id="SSF48452">
    <property type="entry name" value="TPR-like"/>
    <property type="match status" value="1"/>
</dbReference>
<dbReference type="Pfam" id="PF00196">
    <property type="entry name" value="GerE"/>
    <property type="match status" value="1"/>
</dbReference>
<dbReference type="Gene3D" id="1.25.40.10">
    <property type="entry name" value="Tetratricopeptide repeat domain"/>
    <property type="match status" value="1"/>
</dbReference>
<gene>
    <name evidence="4" type="ORF">KGA66_13115</name>
</gene>
<evidence type="ECO:0000256" key="1">
    <source>
        <dbReference type="ARBA" id="ARBA00022741"/>
    </source>
</evidence>
<dbReference type="GO" id="GO:0006355">
    <property type="term" value="P:regulation of DNA-templated transcription"/>
    <property type="evidence" value="ECO:0007669"/>
    <property type="project" value="InterPro"/>
</dbReference>
<dbReference type="Proteomes" id="UP000677913">
    <property type="component" value="Unassembled WGS sequence"/>
</dbReference>
<reference evidence="4" key="1">
    <citation type="submission" date="2021-04" db="EMBL/GenBank/DDBJ databases">
        <title>Genome based classification of Actinospica acidithermotolerans sp. nov., an actinobacterium isolated from an Indonesian hot spring.</title>
        <authorList>
            <person name="Kusuma A.B."/>
            <person name="Putra K.E."/>
            <person name="Nafisah S."/>
            <person name="Loh J."/>
            <person name="Nouioui I."/>
            <person name="Goodfellow M."/>
        </authorList>
    </citation>
    <scope>NUCLEOTIDE SEQUENCE</scope>
    <source>
        <strain evidence="4">DSM 45618</strain>
    </source>
</reference>
<dbReference type="AlphaFoldDB" id="A0A8J7WR34"/>
<dbReference type="Gene3D" id="3.40.50.300">
    <property type="entry name" value="P-loop containing nucleotide triphosphate hydrolases"/>
    <property type="match status" value="1"/>
</dbReference>
<proteinExistence type="predicted"/>
<dbReference type="InterPro" id="IPR027417">
    <property type="entry name" value="P-loop_NTPase"/>
</dbReference>
<dbReference type="InterPro" id="IPR016032">
    <property type="entry name" value="Sig_transdc_resp-reg_C-effctor"/>
</dbReference>
<dbReference type="SMART" id="SM00421">
    <property type="entry name" value="HTH_LUXR"/>
    <property type="match status" value="1"/>
</dbReference>
<evidence type="ECO:0000313" key="4">
    <source>
        <dbReference type="EMBL" id="MBS2963990.1"/>
    </source>
</evidence>
<dbReference type="PANTHER" id="PTHR16305">
    <property type="entry name" value="TESTICULAR SOLUBLE ADENYLYL CYCLASE"/>
    <property type="match status" value="1"/>
</dbReference>
<dbReference type="InterPro" id="IPR000792">
    <property type="entry name" value="Tscrpt_reg_LuxR_C"/>
</dbReference>
<comment type="caution">
    <text evidence="4">The sequence shown here is derived from an EMBL/GenBank/DDBJ whole genome shotgun (WGS) entry which is preliminary data.</text>
</comment>
<evidence type="ECO:0000256" key="2">
    <source>
        <dbReference type="ARBA" id="ARBA00022840"/>
    </source>
</evidence>
<keyword evidence="2" id="KW-0067">ATP-binding</keyword>
<dbReference type="PANTHER" id="PTHR16305:SF35">
    <property type="entry name" value="TRANSCRIPTIONAL ACTIVATOR DOMAIN"/>
    <property type="match status" value="1"/>
</dbReference>
<keyword evidence="1" id="KW-0547">Nucleotide-binding</keyword>
<dbReference type="EMBL" id="JAGSXH010000039">
    <property type="protein sequence ID" value="MBS2963990.1"/>
    <property type="molecule type" value="Genomic_DNA"/>
</dbReference>
<dbReference type="Gene3D" id="1.10.10.10">
    <property type="entry name" value="Winged helix-like DNA-binding domain superfamily/Winged helix DNA-binding domain"/>
    <property type="match status" value="1"/>
</dbReference>
<organism evidence="4 5">
    <name type="scientific">Actinocrinis puniceicyclus</name>
    <dbReference type="NCBI Taxonomy" id="977794"/>
    <lineage>
        <taxon>Bacteria</taxon>
        <taxon>Bacillati</taxon>
        <taxon>Actinomycetota</taxon>
        <taxon>Actinomycetes</taxon>
        <taxon>Catenulisporales</taxon>
        <taxon>Actinospicaceae</taxon>
        <taxon>Actinocrinis</taxon>
    </lineage>
</organism>
<dbReference type="SUPFAM" id="SSF52540">
    <property type="entry name" value="P-loop containing nucleoside triphosphate hydrolases"/>
    <property type="match status" value="1"/>
</dbReference>
<dbReference type="InterPro" id="IPR036388">
    <property type="entry name" value="WH-like_DNA-bd_sf"/>
</dbReference>
<dbReference type="RefSeq" id="WP_211468205.1">
    <property type="nucleotide sequence ID" value="NZ_JAGSXH010000039.1"/>
</dbReference>
<dbReference type="GO" id="GO:0004016">
    <property type="term" value="F:adenylate cyclase activity"/>
    <property type="evidence" value="ECO:0007669"/>
    <property type="project" value="TreeGrafter"/>
</dbReference>